<dbReference type="Proteomes" id="UP000886805">
    <property type="component" value="Unassembled WGS sequence"/>
</dbReference>
<dbReference type="GO" id="GO:0006261">
    <property type="term" value="P:DNA-templated DNA replication"/>
    <property type="evidence" value="ECO:0007669"/>
    <property type="project" value="TreeGrafter"/>
</dbReference>
<dbReference type="InterPro" id="IPR050238">
    <property type="entry name" value="DNA_Rep/Repair_Clamp_Loader"/>
</dbReference>
<gene>
    <name evidence="1" type="ORF">H9849_04030</name>
</gene>
<reference evidence="1" key="2">
    <citation type="submission" date="2021-04" db="EMBL/GenBank/DDBJ databases">
        <authorList>
            <person name="Gilroy R."/>
        </authorList>
    </citation>
    <scope>NUCLEOTIDE SEQUENCE</scope>
    <source>
        <strain evidence="1">ChiSxjej3B15-1167</strain>
    </source>
</reference>
<dbReference type="Pfam" id="PF13177">
    <property type="entry name" value="DNA_pol3_delta2"/>
    <property type="match status" value="2"/>
</dbReference>
<dbReference type="InterPro" id="IPR027417">
    <property type="entry name" value="P-loop_NTPase"/>
</dbReference>
<dbReference type="SUPFAM" id="SSF52540">
    <property type="entry name" value="P-loop containing nucleoside triphosphate hydrolases"/>
    <property type="match status" value="1"/>
</dbReference>
<sequence length="367" mass="41634">MPDFKEILGNEVLKEHFRTAIKQNKVSHAYILEGEKGSGKKMIAAAFAKILQCEERLRQAEGLVSESAEDTVIQKDTIRREDTGRNSGDYLEACGSCASCIQIEHKNHPDVIWVSHEKPGVISVSEIREQVVNTMDVMPYKGPYKIYIVDEAEKMNLAAQNAILKTIEEPPGYGIILLLTTNRGAFLPTILSRCILLTVKPVDDNSIRKYLTGRLHVSEKTADFCVGFSMGNLGKATDAALSEDFEELRQFAISVLQYIHEAEPYELTQRVKEMKKWKESVGDFLDILLMWFRDVLVLKLTGEDAEIIFHNAYPFLKKQSGLLSFEALNEIFLEIEKTRARIRANVNYDTSLEVLLLLIRNKYQIGK</sequence>
<proteinExistence type="predicted"/>
<dbReference type="PANTHER" id="PTHR11669">
    <property type="entry name" value="REPLICATION FACTOR C / DNA POLYMERASE III GAMMA-TAU SUBUNIT"/>
    <property type="match status" value="1"/>
</dbReference>
<dbReference type="Gene3D" id="3.40.50.300">
    <property type="entry name" value="P-loop containing nucleotide triphosphate hydrolases"/>
    <property type="match status" value="1"/>
</dbReference>
<comment type="caution">
    <text evidence="1">The sequence shown here is derived from an EMBL/GenBank/DDBJ whole genome shotgun (WGS) entry which is preliminary data.</text>
</comment>
<name>A0A9D1X3F6_9FIRM</name>
<dbReference type="PANTHER" id="PTHR11669:SF8">
    <property type="entry name" value="DNA POLYMERASE III SUBUNIT DELTA"/>
    <property type="match status" value="1"/>
</dbReference>
<accession>A0A9D1X3F6</accession>
<evidence type="ECO:0000313" key="2">
    <source>
        <dbReference type="Proteomes" id="UP000886805"/>
    </source>
</evidence>
<organism evidence="1 2">
    <name type="scientific">Candidatus Anaerobutyricum stercoripullorum</name>
    <dbReference type="NCBI Taxonomy" id="2838456"/>
    <lineage>
        <taxon>Bacteria</taxon>
        <taxon>Bacillati</taxon>
        <taxon>Bacillota</taxon>
        <taxon>Clostridia</taxon>
        <taxon>Lachnospirales</taxon>
        <taxon>Lachnospiraceae</taxon>
        <taxon>Anaerobutyricum</taxon>
    </lineage>
</organism>
<evidence type="ECO:0000313" key="1">
    <source>
        <dbReference type="EMBL" id="HIX72168.1"/>
    </source>
</evidence>
<dbReference type="EMBL" id="DXEQ01000111">
    <property type="protein sequence ID" value="HIX72168.1"/>
    <property type="molecule type" value="Genomic_DNA"/>
</dbReference>
<reference evidence="1" key="1">
    <citation type="journal article" date="2021" name="PeerJ">
        <title>Extensive microbial diversity within the chicken gut microbiome revealed by metagenomics and culture.</title>
        <authorList>
            <person name="Gilroy R."/>
            <person name="Ravi A."/>
            <person name="Getino M."/>
            <person name="Pursley I."/>
            <person name="Horton D.L."/>
            <person name="Alikhan N.F."/>
            <person name="Baker D."/>
            <person name="Gharbi K."/>
            <person name="Hall N."/>
            <person name="Watson M."/>
            <person name="Adriaenssens E.M."/>
            <person name="Foster-Nyarko E."/>
            <person name="Jarju S."/>
            <person name="Secka A."/>
            <person name="Antonio M."/>
            <person name="Oren A."/>
            <person name="Chaudhuri R.R."/>
            <person name="La Ragione R."/>
            <person name="Hildebrand F."/>
            <person name="Pallen M.J."/>
        </authorList>
    </citation>
    <scope>NUCLEOTIDE SEQUENCE</scope>
    <source>
        <strain evidence="1">ChiSxjej3B15-1167</strain>
    </source>
</reference>
<protein>
    <submittedName>
        <fullName evidence="1">DNA polymerase III subunit</fullName>
    </submittedName>
</protein>
<dbReference type="AlphaFoldDB" id="A0A9D1X3F6"/>